<organism evidence="2 3">
    <name type="scientific">Chaetomidium leptoderma</name>
    <dbReference type="NCBI Taxonomy" id="669021"/>
    <lineage>
        <taxon>Eukaryota</taxon>
        <taxon>Fungi</taxon>
        <taxon>Dikarya</taxon>
        <taxon>Ascomycota</taxon>
        <taxon>Pezizomycotina</taxon>
        <taxon>Sordariomycetes</taxon>
        <taxon>Sordariomycetidae</taxon>
        <taxon>Sordariales</taxon>
        <taxon>Chaetomiaceae</taxon>
        <taxon>Chaetomidium</taxon>
    </lineage>
</organism>
<feature type="compositionally biased region" description="Basic and acidic residues" evidence="1">
    <location>
        <begin position="379"/>
        <end position="393"/>
    </location>
</feature>
<reference evidence="2" key="1">
    <citation type="journal article" date="2023" name="Mol. Phylogenet. Evol.">
        <title>Genome-scale phylogeny and comparative genomics of the fungal order Sordariales.</title>
        <authorList>
            <person name="Hensen N."/>
            <person name="Bonometti L."/>
            <person name="Westerberg I."/>
            <person name="Brannstrom I.O."/>
            <person name="Guillou S."/>
            <person name="Cros-Aarteil S."/>
            <person name="Calhoun S."/>
            <person name="Haridas S."/>
            <person name="Kuo A."/>
            <person name="Mondo S."/>
            <person name="Pangilinan J."/>
            <person name="Riley R."/>
            <person name="LaButti K."/>
            <person name="Andreopoulos B."/>
            <person name="Lipzen A."/>
            <person name="Chen C."/>
            <person name="Yan M."/>
            <person name="Daum C."/>
            <person name="Ng V."/>
            <person name="Clum A."/>
            <person name="Steindorff A."/>
            <person name="Ohm R.A."/>
            <person name="Martin F."/>
            <person name="Silar P."/>
            <person name="Natvig D.O."/>
            <person name="Lalanne C."/>
            <person name="Gautier V."/>
            <person name="Ament-Velasquez S.L."/>
            <person name="Kruys A."/>
            <person name="Hutchinson M.I."/>
            <person name="Powell A.J."/>
            <person name="Barry K."/>
            <person name="Miller A.N."/>
            <person name="Grigoriev I.V."/>
            <person name="Debuchy R."/>
            <person name="Gladieux P."/>
            <person name="Hiltunen Thoren M."/>
            <person name="Johannesson H."/>
        </authorList>
    </citation>
    <scope>NUCLEOTIDE SEQUENCE</scope>
    <source>
        <strain evidence="2">CBS 538.74</strain>
    </source>
</reference>
<feature type="region of interest" description="Disordered" evidence="1">
    <location>
        <begin position="58"/>
        <end position="555"/>
    </location>
</feature>
<comment type="caution">
    <text evidence="2">The sequence shown here is derived from an EMBL/GenBank/DDBJ whole genome shotgun (WGS) entry which is preliminary data.</text>
</comment>
<sequence length="555" mass="57692">MSAVKNLRAMFEQKGDTSPPDRGRSPGIPPGPGSDSPRPLSKIRTSFVAIEKDGRIGLQRGASQDSISAVRNIGGDSNVTTPTTGMERSNPFDLLTKSPARVPLQTRPIVDSPRASFERKEVVTPPQAEKAQTATAEPSPGTDTASKAPEPSKPIEKEPAPESAATPKVENTNGTGSGKEPEKLAAIEASKPVTRTAKPVPKPLTTTSASKPVTKAQKSPTIHKGPKSPAATSAHHTTPKKTPEKKAQPPEKPATPRATTTSKPAGPSSVKRPPPLQASPANTGFVKPKVKSPTRPVKLPASLTTHTASSGSKISGSRQSLSRASGTNLSADPHARPASRASGSTESASQKSVPARGLRRQSSNISRPRPSLGPPPKQPAKDHPPTKREKEVDQGFLARMMRPTASSASKTTGKVPTSPPRKTAAAASKKTATAKPLRRVVARGAASSRPQSSAANHVTAHAQHARTANDAIEKAKAAEGGEVSLPAEASTKSPAQEVAPVVEQADEVVLSQTSEAAAVEEQSAKELEPKTPEEPTADAEIEAVPEEKGDETTVA</sequence>
<feature type="compositionally biased region" description="Polar residues" evidence="1">
    <location>
        <begin position="404"/>
        <end position="415"/>
    </location>
</feature>
<name>A0AAN6ZWB6_9PEZI</name>
<dbReference type="EMBL" id="MU856971">
    <property type="protein sequence ID" value="KAK4152529.1"/>
    <property type="molecule type" value="Genomic_DNA"/>
</dbReference>
<feature type="compositionally biased region" description="Polar residues" evidence="1">
    <location>
        <begin position="61"/>
        <end position="87"/>
    </location>
</feature>
<accession>A0AAN6ZWB6</accession>
<feature type="compositionally biased region" description="Basic and acidic residues" evidence="1">
    <location>
        <begin position="545"/>
        <end position="555"/>
    </location>
</feature>
<evidence type="ECO:0000313" key="3">
    <source>
        <dbReference type="Proteomes" id="UP001302745"/>
    </source>
</evidence>
<feature type="compositionally biased region" description="Basic and acidic residues" evidence="1">
    <location>
        <begin position="11"/>
        <end position="24"/>
    </location>
</feature>
<feature type="compositionally biased region" description="Basic and acidic residues" evidence="1">
    <location>
        <begin position="522"/>
        <end position="533"/>
    </location>
</feature>
<feature type="compositionally biased region" description="Low complexity" evidence="1">
    <location>
        <begin position="420"/>
        <end position="435"/>
    </location>
</feature>
<feature type="compositionally biased region" description="Low complexity" evidence="1">
    <location>
        <begin position="309"/>
        <end position="323"/>
    </location>
</feature>
<feature type="compositionally biased region" description="Polar residues" evidence="1">
    <location>
        <begin position="204"/>
        <end position="220"/>
    </location>
</feature>
<reference evidence="2" key="2">
    <citation type="submission" date="2023-05" db="EMBL/GenBank/DDBJ databases">
        <authorList>
            <consortium name="Lawrence Berkeley National Laboratory"/>
            <person name="Steindorff A."/>
            <person name="Hensen N."/>
            <person name="Bonometti L."/>
            <person name="Westerberg I."/>
            <person name="Brannstrom I.O."/>
            <person name="Guillou S."/>
            <person name="Cros-Aarteil S."/>
            <person name="Calhoun S."/>
            <person name="Haridas S."/>
            <person name="Kuo A."/>
            <person name="Mondo S."/>
            <person name="Pangilinan J."/>
            <person name="Riley R."/>
            <person name="Labutti K."/>
            <person name="Andreopoulos B."/>
            <person name="Lipzen A."/>
            <person name="Chen C."/>
            <person name="Yanf M."/>
            <person name="Daum C."/>
            <person name="Ng V."/>
            <person name="Clum A."/>
            <person name="Ohm R."/>
            <person name="Martin F."/>
            <person name="Silar P."/>
            <person name="Natvig D."/>
            <person name="Lalanne C."/>
            <person name="Gautier V."/>
            <person name="Ament-Velasquez S.L."/>
            <person name="Kruys A."/>
            <person name="Hutchinson M.I."/>
            <person name="Powell A.J."/>
            <person name="Barry K."/>
            <person name="Miller A.N."/>
            <person name="Grigoriev I.V."/>
            <person name="Debuchy R."/>
            <person name="Gladieux P."/>
            <person name="Thoren M.H."/>
            <person name="Johannesson H."/>
        </authorList>
    </citation>
    <scope>NUCLEOTIDE SEQUENCE</scope>
    <source>
        <strain evidence="2">CBS 538.74</strain>
    </source>
</reference>
<proteinExistence type="predicted"/>
<evidence type="ECO:0000313" key="2">
    <source>
        <dbReference type="EMBL" id="KAK4152529.1"/>
    </source>
</evidence>
<protein>
    <submittedName>
        <fullName evidence="2">Uncharacterized protein</fullName>
    </submittedName>
</protein>
<keyword evidence="3" id="KW-1185">Reference proteome</keyword>
<evidence type="ECO:0000256" key="1">
    <source>
        <dbReference type="SAM" id="MobiDB-lite"/>
    </source>
</evidence>
<gene>
    <name evidence="2" type="ORF">C8A00DRAFT_34774</name>
</gene>
<feature type="region of interest" description="Disordered" evidence="1">
    <location>
        <begin position="1"/>
        <end position="43"/>
    </location>
</feature>
<feature type="compositionally biased region" description="Polar residues" evidence="1">
    <location>
        <begin position="130"/>
        <end position="145"/>
    </location>
</feature>
<feature type="compositionally biased region" description="Acidic residues" evidence="1">
    <location>
        <begin position="535"/>
        <end position="544"/>
    </location>
</feature>
<dbReference type="AlphaFoldDB" id="A0AAN6ZWB6"/>
<feature type="compositionally biased region" description="Polar residues" evidence="1">
    <location>
        <begin position="341"/>
        <end position="352"/>
    </location>
</feature>
<dbReference type="Proteomes" id="UP001302745">
    <property type="component" value="Unassembled WGS sequence"/>
</dbReference>